<evidence type="ECO:0000313" key="2">
    <source>
        <dbReference type="Proteomes" id="UP001229346"/>
    </source>
</evidence>
<gene>
    <name evidence="1" type="ORF">J2T15_004565</name>
</gene>
<keyword evidence="2" id="KW-1185">Reference proteome</keyword>
<dbReference type="InterPro" id="IPR046155">
    <property type="entry name" value="DUF6157"/>
</dbReference>
<name>A0ABT9U663_PAEHA</name>
<evidence type="ECO:0000313" key="1">
    <source>
        <dbReference type="EMBL" id="MDQ0115108.1"/>
    </source>
</evidence>
<dbReference type="Proteomes" id="UP001229346">
    <property type="component" value="Unassembled WGS sequence"/>
</dbReference>
<evidence type="ECO:0008006" key="3">
    <source>
        <dbReference type="Google" id="ProtNLM"/>
    </source>
</evidence>
<reference evidence="1 2" key="1">
    <citation type="submission" date="2023-07" db="EMBL/GenBank/DDBJ databases">
        <title>Sorghum-associated microbial communities from plants grown in Nebraska, USA.</title>
        <authorList>
            <person name="Schachtman D."/>
        </authorList>
    </citation>
    <scope>NUCLEOTIDE SEQUENCE [LARGE SCALE GENOMIC DNA]</scope>
    <source>
        <strain evidence="1 2">CC482</strain>
    </source>
</reference>
<accession>A0ABT9U663</accession>
<proteinExistence type="predicted"/>
<dbReference type="RefSeq" id="WP_307206475.1">
    <property type="nucleotide sequence ID" value="NZ_JAUSSU010000009.1"/>
</dbReference>
<comment type="caution">
    <text evidence="1">The sequence shown here is derived from an EMBL/GenBank/DDBJ whole genome shotgun (WGS) entry which is preliminary data.</text>
</comment>
<sequence length="142" mass="16242">MNINYYNTFITVAPDCPAETGIIPPDKKDGRTKPSLEYELAAGQPYGYTQEELLFEVYVRHKQIAEEELAGRRQELWDEFFGKSQACLRASMLPKKYGWGIHFDGDGKMALIPKESEAYQRYIENENGELKVVPAMRSSKAK</sequence>
<organism evidence="1 2">
    <name type="scientific">Paenibacillus harenae</name>
    <dbReference type="NCBI Taxonomy" id="306543"/>
    <lineage>
        <taxon>Bacteria</taxon>
        <taxon>Bacillati</taxon>
        <taxon>Bacillota</taxon>
        <taxon>Bacilli</taxon>
        <taxon>Bacillales</taxon>
        <taxon>Paenibacillaceae</taxon>
        <taxon>Paenibacillus</taxon>
    </lineage>
</organism>
<dbReference type="EMBL" id="JAUSSU010000009">
    <property type="protein sequence ID" value="MDQ0115108.1"/>
    <property type="molecule type" value="Genomic_DNA"/>
</dbReference>
<protein>
    <recommendedName>
        <fullName evidence="3">Defence against restriction A C-terminal domain-containing protein</fullName>
    </recommendedName>
</protein>
<dbReference type="Pfam" id="PF19654">
    <property type="entry name" value="DUF6157"/>
    <property type="match status" value="1"/>
</dbReference>